<evidence type="ECO:0000256" key="2">
    <source>
        <dbReference type="SAM" id="SignalP"/>
    </source>
</evidence>
<feature type="compositionally biased region" description="Low complexity" evidence="1">
    <location>
        <begin position="218"/>
        <end position="230"/>
    </location>
</feature>
<gene>
    <name evidence="3" type="ORF">PG991_007306</name>
</gene>
<keyword evidence="2" id="KW-0732">Signal</keyword>
<organism evidence="3 4">
    <name type="scientific">Apiospora marii</name>
    <dbReference type="NCBI Taxonomy" id="335849"/>
    <lineage>
        <taxon>Eukaryota</taxon>
        <taxon>Fungi</taxon>
        <taxon>Dikarya</taxon>
        <taxon>Ascomycota</taxon>
        <taxon>Pezizomycotina</taxon>
        <taxon>Sordariomycetes</taxon>
        <taxon>Xylariomycetidae</taxon>
        <taxon>Amphisphaeriales</taxon>
        <taxon>Apiosporaceae</taxon>
        <taxon>Apiospora</taxon>
    </lineage>
</organism>
<proteinExistence type="predicted"/>
<dbReference type="EMBL" id="JAQQWI010000010">
    <property type="protein sequence ID" value="KAK8018116.1"/>
    <property type="molecule type" value="Genomic_DNA"/>
</dbReference>
<keyword evidence="4" id="KW-1185">Reference proteome</keyword>
<accession>A0ABR1RT25</accession>
<feature type="region of interest" description="Disordered" evidence="1">
    <location>
        <begin position="26"/>
        <end position="66"/>
    </location>
</feature>
<evidence type="ECO:0000256" key="1">
    <source>
        <dbReference type="SAM" id="MobiDB-lite"/>
    </source>
</evidence>
<comment type="caution">
    <text evidence="3">The sequence shown here is derived from an EMBL/GenBank/DDBJ whole genome shotgun (WGS) entry which is preliminary data.</text>
</comment>
<reference evidence="3 4" key="1">
    <citation type="submission" date="2023-01" db="EMBL/GenBank/DDBJ databases">
        <title>Analysis of 21 Apiospora genomes using comparative genomics revels a genus with tremendous synthesis potential of carbohydrate active enzymes and secondary metabolites.</title>
        <authorList>
            <person name="Sorensen T."/>
        </authorList>
    </citation>
    <scope>NUCLEOTIDE SEQUENCE [LARGE SCALE GENOMIC DNA]</scope>
    <source>
        <strain evidence="3 4">CBS 20057</strain>
    </source>
</reference>
<protein>
    <submittedName>
        <fullName evidence="3">Uncharacterized protein</fullName>
    </submittedName>
</protein>
<dbReference type="Proteomes" id="UP001396898">
    <property type="component" value="Unassembled WGS sequence"/>
</dbReference>
<sequence>MNMKHIIFSFAILCAAAQAEILSFPTPTQPSHSVKSDVISGQGKGNSPVPSITAPPSVPVPQSHAPNTNVELRRKRQADVSYLTQVGWTSFIGKFPWPDPSTGPNWETATCQHGATFAVKGGYGACCHPTAGDCQFATACVGNNGCPAGWSCQDAVVLESRGSPNGNIYIMCKSGVSSQLETWYRNTFAFPQTTTAVVVVDPTSVIVHSVTSTRKRTTTTNDDSAATDGAIPPAGPLQDPFKDSAPGLVRRLGLQGFIAIVANILYVWA</sequence>
<evidence type="ECO:0000313" key="3">
    <source>
        <dbReference type="EMBL" id="KAK8018116.1"/>
    </source>
</evidence>
<feature type="signal peptide" evidence="2">
    <location>
        <begin position="1"/>
        <end position="19"/>
    </location>
</feature>
<feature type="region of interest" description="Disordered" evidence="1">
    <location>
        <begin position="213"/>
        <end position="238"/>
    </location>
</feature>
<name>A0ABR1RT25_9PEZI</name>
<feature type="chain" id="PRO_5045122403" evidence="2">
    <location>
        <begin position="20"/>
        <end position="269"/>
    </location>
</feature>
<evidence type="ECO:0000313" key="4">
    <source>
        <dbReference type="Proteomes" id="UP001396898"/>
    </source>
</evidence>